<dbReference type="GO" id="GO:0071949">
    <property type="term" value="F:FAD binding"/>
    <property type="evidence" value="ECO:0007669"/>
    <property type="project" value="InterPro"/>
</dbReference>
<comment type="similarity">
    <text evidence="1">Belongs to the paxM FAD-dependent monooxygenase family.</text>
</comment>
<evidence type="ECO:0000256" key="5">
    <source>
        <dbReference type="ARBA" id="ARBA00023033"/>
    </source>
</evidence>
<protein>
    <submittedName>
        <fullName evidence="7">FAD binding domain protein</fullName>
    </submittedName>
</protein>
<evidence type="ECO:0000256" key="1">
    <source>
        <dbReference type="ARBA" id="ARBA00007992"/>
    </source>
</evidence>
<dbReference type="AlphaFoldDB" id="A0A8H3WD63"/>
<evidence type="ECO:0000256" key="3">
    <source>
        <dbReference type="ARBA" id="ARBA00022827"/>
    </source>
</evidence>
<proteinExistence type="inferred from homology"/>
<keyword evidence="4" id="KW-0560">Oxidoreductase</keyword>
<evidence type="ECO:0000313" key="8">
    <source>
        <dbReference type="Proteomes" id="UP000434172"/>
    </source>
</evidence>
<dbReference type="SUPFAM" id="SSF54373">
    <property type="entry name" value="FAD-linked reductases, C-terminal domain"/>
    <property type="match status" value="1"/>
</dbReference>
<organism evidence="7 8">
    <name type="scientific">Colletotrichum asianum</name>
    <dbReference type="NCBI Taxonomy" id="702518"/>
    <lineage>
        <taxon>Eukaryota</taxon>
        <taxon>Fungi</taxon>
        <taxon>Dikarya</taxon>
        <taxon>Ascomycota</taxon>
        <taxon>Pezizomycotina</taxon>
        <taxon>Sordariomycetes</taxon>
        <taxon>Hypocreomycetidae</taxon>
        <taxon>Glomerellales</taxon>
        <taxon>Glomerellaceae</taxon>
        <taxon>Colletotrichum</taxon>
        <taxon>Colletotrichum gloeosporioides species complex</taxon>
    </lineage>
</organism>
<evidence type="ECO:0000259" key="6">
    <source>
        <dbReference type="Pfam" id="PF01494"/>
    </source>
</evidence>
<sequence>MAFEARRGPAALFQNHHIISRSFIFRDELNSNAMERLPDSGLSVLVVGAGIAGLAFSIEAHRQGHTVKVLEKRANPGDYGEIFFIQSPGLHTPSRWPGFMDRLHKVAISAELQFFKFSGQKLFGTQLGSRDVPTVSVSRREFYELLLNYATEIGITIDRGQEVEEFFETEDLGGVILSDGRKLTADIVVAADGVGSKSWSLVTGTKEKPISSGYALYRTSYPAEKALESPALAEFFKDKREWTSLHIGPGAHFFIGFSPTEFSWGLTHRDEDSAVEDWNRVVDSKGALRYVQDWAPIVHEVIKSTPNNEATDWKLRFRDPQPKWVSDEGRVVQCGDSAHSFLPSSGFGATTALEDAFSLAACLKMGGKESANIATKVHNHLRFERTACAQKIGFKSREAFHRTNWNEAAKNPRSIAKFTGAWLLKHDPEVYAYENNEACAAYLLHGKDFKNSNTVPGFPFKLWTVRELLEKADNGESIDDDEGIFRFLCQQQRLKKPFRPATMYSTPEEINAAVAAYRSHISNHNRRVIEVYVSLVADADLKEGDDEEYDEGNEDINDLRIQSLWPMFDKRLGTFVSTPAQILTRWDELCSIYDMDGTGGGVPSEEEKAHLEDYFLAMEKGLKRSCREEVRETIEFPKEFRLLAKQVGALTGPGMTEHKSKYQASFWTGPYIQVTTETEKYLLNTIKSPEWLEEHVASCWDFAAGWESGAGYDCWSYVVYCRRAAENDEASASPEPWAWRYMLNDIYGEEFFDTIPDLLAWYCRYRERSLPDASSMTGYEILTGKVLS</sequence>
<accession>A0A8H3WD63</accession>
<dbReference type="Gene3D" id="3.50.50.60">
    <property type="entry name" value="FAD/NAD(P)-binding domain"/>
    <property type="match status" value="1"/>
</dbReference>
<dbReference type="PANTHER" id="PTHR13789:SF236">
    <property type="entry name" value="MONOOXYGENASE, PUTATIVE (AFU_ORTHOLOGUE AFUA_6G12060)-RELATED"/>
    <property type="match status" value="1"/>
</dbReference>
<dbReference type="InterPro" id="IPR036188">
    <property type="entry name" value="FAD/NAD-bd_sf"/>
</dbReference>
<dbReference type="PRINTS" id="PR00420">
    <property type="entry name" value="RNGMNOXGNASE"/>
</dbReference>
<name>A0A8H3WD63_9PEZI</name>
<keyword evidence="3" id="KW-0274">FAD</keyword>
<reference evidence="7 8" key="1">
    <citation type="submission" date="2019-12" db="EMBL/GenBank/DDBJ databases">
        <title>A genome sequence resource for the geographically widespread anthracnose pathogen Colletotrichum asianum.</title>
        <authorList>
            <person name="Meng Y."/>
        </authorList>
    </citation>
    <scope>NUCLEOTIDE SEQUENCE [LARGE SCALE GENOMIC DNA]</scope>
    <source>
        <strain evidence="7 8">ICMP 18580</strain>
    </source>
</reference>
<dbReference type="Pfam" id="PF01494">
    <property type="entry name" value="FAD_binding_3"/>
    <property type="match status" value="1"/>
</dbReference>
<dbReference type="EMBL" id="WOWK01000050">
    <property type="protein sequence ID" value="KAF0323667.1"/>
    <property type="molecule type" value="Genomic_DNA"/>
</dbReference>
<evidence type="ECO:0000256" key="4">
    <source>
        <dbReference type="ARBA" id="ARBA00023002"/>
    </source>
</evidence>
<gene>
    <name evidence="7" type="ORF">GQ607_009113</name>
</gene>
<dbReference type="SUPFAM" id="SSF51905">
    <property type="entry name" value="FAD/NAD(P)-binding domain"/>
    <property type="match status" value="1"/>
</dbReference>
<dbReference type="Proteomes" id="UP000434172">
    <property type="component" value="Unassembled WGS sequence"/>
</dbReference>
<evidence type="ECO:0000313" key="7">
    <source>
        <dbReference type="EMBL" id="KAF0323667.1"/>
    </source>
</evidence>
<dbReference type="InterPro" id="IPR050493">
    <property type="entry name" value="FAD-dep_Monooxygenase_BioMet"/>
</dbReference>
<evidence type="ECO:0000256" key="2">
    <source>
        <dbReference type="ARBA" id="ARBA00022630"/>
    </source>
</evidence>
<keyword evidence="5" id="KW-0503">Monooxygenase</keyword>
<comment type="caution">
    <text evidence="7">The sequence shown here is derived from an EMBL/GenBank/DDBJ whole genome shotgun (WGS) entry which is preliminary data.</text>
</comment>
<dbReference type="OrthoDB" id="16820at2759"/>
<dbReference type="InterPro" id="IPR002938">
    <property type="entry name" value="FAD-bd"/>
</dbReference>
<keyword evidence="2" id="KW-0285">Flavoprotein</keyword>
<feature type="domain" description="FAD-binding" evidence="6">
    <location>
        <begin position="43"/>
        <end position="371"/>
    </location>
</feature>
<keyword evidence="8" id="KW-1185">Reference proteome</keyword>
<dbReference type="GO" id="GO:0004497">
    <property type="term" value="F:monooxygenase activity"/>
    <property type="evidence" value="ECO:0007669"/>
    <property type="project" value="UniProtKB-KW"/>
</dbReference>
<dbReference type="PANTHER" id="PTHR13789">
    <property type="entry name" value="MONOOXYGENASE"/>
    <property type="match status" value="1"/>
</dbReference>